<evidence type="ECO:0000256" key="1">
    <source>
        <dbReference type="SAM" id="MobiDB-lite"/>
    </source>
</evidence>
<dbReference type="InterPro" id="IPR012337">
    <property type="entry name" value="RNaseH-like_sf"/>
</dbReference>
<organism evidence="3 4">
    <name type="scientific">Puccinia graminis f. sp. tritici</name>
    <dbReference type="NCBI Taxonomy" id="56615"/>
    <lineage>
        <taxon>Eukaryota</taxon>
        <taxon>Fungi</taxon>
        <taxon>Dikarya</taxon>
        <taxon>Basidiomycota</taxon>
        <taxon>Pucciniomycotina</taxon>
        <taxon>Pucciniomycetes</taxon>
        <taxon>Pucciniales</taxon>
        <taxon>Pucciniaceae</taxon>
        <taxon>Puccinia</taxon>
    </lineage>
</organism>
<evidence type="ECO:0000313" key="3">
    <source>
        <dbReference type="EMBL" id="KAA1088851.1"/>
    </source>
</evidence>
<evidence type="ECO:0000313" key="4">
    <source>
        <dbReference type="Proteomes" id="UP000325313"/>
    </source>
</evidence>
<dbReference type="Pfam" id="PF05699">
    <property type="entry name" value="Dimer_Tnp_hAT"/>
    <property type="match status" value="1"/>
</dbReference>
<feature type="compositionally biased region" description="Acidic residues" evidence="1">
    <location>
        <begin position="72"/>
        <end position="93"/>
    </location>
</feature>
<accession>A0A5B0NHM3</accession>
<feature type="domain" description="HAT C-terminal dimerisation" evidence="2">
    <location>
        <begin position="1"/>
        <end position="48"/>
    </location>
</feature>
<gene>
    <name evidence="3" type="ORF">PGTUg99_032414</name>
</gene>
<protein>
    <recommendedName>
        <fullName evidence="2">HAT C-terminal dimerisation domain-containing protein</fullName>
    </recommendedName>
</protein>
<name>A0A5B0NHM3_PUCGR</name>
<sequence length="100" mass="11292">MASCYLGIPATSAPSKQVFSRSKTIIGPQRHSLSSSAIKHLLCVKEWYQKFDKMMDTSTVVNHETLKKNSEEDIDGNDDNDEEDTDDDDENEDHVDVDND</sequence>
<reference evidence="3 4" key="1">
    <citation type="submission" date="2019-05" db="EMBL/GenBank/DDBJ databases">
        <title>Emergence of the Ug99 lineage of the wheat stem rust pathogen through somatic hybridization.</title>
        <authorList>
            <person name="Li F."/>
            <person name="Upadhyaya N.M."/>
            <person name="Sperschneider J."/>
            <person name="Matny O."/>
            <person name="Nguyen-Phuc H."/>
            <person name="Mago R."/>
            <person name="Raley C."/>
            <person name="Miller M.E."/>
            <person name="Silverstein K.A.T."/>
            <person name="Henningsen E."/>
            <person name="Hirsch C.D."/>
            <person name="Visser B."/>
            <person name="Pretorius Z.A."/>
            <person name="Steffenson B.J."/>
            <person name="Schwessinger B."/>
            <person name="Dodds P.N."/>
            <person name="Figueroa M."/>
        </authorList>
    </citation>
    <scope>NUCLEOTIDE SEQUENCE [LARGE SCALE GENOMIC DNA]</scope>
    <source>
        <strain evidence="3 4">Ug99</strain>
    </source>
</reference>
<proteinExistence type="predicted"/>
<dbReference type="EMBL" id="VDEP01000405">
    <property type="protein sequence ID" value="KAA1088851.1"/>
    <property type="molecule type" value="Genomic_DNA"/>
</dbReference>
<evidence type="ECO:0000259" key="2">
    <source>
        <dbReference type="Pfam" id="PF05699"/>
    </source>
</evidence>
<dbReference type="GO" id="GO:0046983">
    <property type="term" value="F:protein dimerization activity"/>
    <property type="evidence" value="ECO:0007669"/>
    <property type="project" value="InterPro"/>
</dbReference>
<dbReference type="AlphaFoldDB" id="A0A5B0NHM3"/>
<comment type="caution">
    <text evidence="3">The sequence shown here is derived from an EMBL/GenBank/DDBJ whole genome shotgun (WGS) entry which is preliminary data.</text>
</comment>
<dbReference type="SUPFAM" id="SSF53098">
    <property type="entry name" value="Ribonuclease H-like"/>
    <property type="match status" value="1"/>
</dbReference>
<dbReference type="Proteomes" id="UP000325313">
    <property type="component" value="Unassembled WGS sequence"/>
</dbReference>
<feature type="region of interest" description="Disordered" evidence="1">
    <location>
        <begin position="63"/>
        <end position="100"/>
    </location>
</feature>
<dbReference type="InterPro" id="IPR008906">
    <property type="entry name" value="HATC_C_dom"/>
</dbReference>